<dbReference type="Gene3D" id="3.90.79.10">
    <property type="entry name" value="Nucleoside Triphosphate Pyrophosphohydrolase"/>
    <property type="match status" value="1"/>
</dbReference>
<dbReference type="Proteomes" id="UP000008963">
    <property type="component" value="Chromosome"/>
</dbReference>
<feature type="domain" description="Nudix hydrolase" evidence="1">
    <location>
        <begin position="1"/>
        <end position="149"/>
    </location>
</feature>
<dbReference type="InterPro" id="IPR001279">
    <property type="entry name" value="Metallo-B-lactamas"/>
</dbReference>
<dbReference type="SMART" id="SM00849">
    <property type="entry name" value="Lactamase_B"/>
    <property type="match status" value="1"/>
</dbReference>
<dbReference type="SUPFAM" id="SSF56281">
    <property type="entry name" value="Metallo-hydrolase/oxidoreductase"/>
    <property type="match status" value="1"/>
</dbReference>
<dbReference type="PANTHER" id="PTHR23131">
    <property type="entry name" value="ENDORIBONUCLEASE LACTB2"/>
    <property type="match status" value="1"/>
</dbReference>
<dbReference type="InterPro" id="IPR036866">
    <property type="entry name" value="RibonucZ/Hydroxyglut_hydro"/>
</dbReference>
<dbReference type="Gene3D" id="1.10.10.10">
    <property type="entry name" value="Winged helix-like DNA-binding domain superfamily/Winged helix DNA-binding domain"/>
    <property type="match status" value="1"/>
</dbReference>
<organism evidence="2 3">
    <name type="scientific">Halobacteriovorax marinus (strain ATCC BAA-682 / DSM 15412 / SJ)</name>
    <name type="common">Bacteriovorax marinus</name>
    <dbReference type="NCBI Taxonomy" id="862908"/>
    <lineage>
        <taxon>Bacteria</taxon>
        <taxon>Pseudomonadati</taxon>
        <taxon>Bdellovibrionota</taxon>
        <taxon>Bacteriovoracia</taxon>
        <taxon>Bacteriovoracales</taxon>
        <taxon>Halobacteriovoraceae</taxon>
        <taxon>Halobacteriovorax</taxon>
    </lineage>
</organism>
<name>E1X2Y0_HALMS</name>
<accession>E1X2Y0</accession>
<reference evidence="3" key="1">
    <citation type="journal article" date="2013" name="ISME J.">
        <title>A small predatory core genome in the divergent marine Bacteriovorax marinus SJ and the terrestrial Bdellovibrio bacteriovorus.</title>
        <authorList>
            <person name="Crossman L.C."/>
            <person name="Chen H."/>
            <person name="Cerdeno-Tarraga A.M."/>
            <person name="Brooks K."/>
            <person name="Quail M.A."/>
            <person name="Pineiro S.A."/>
            <person name="Hobley L."/>
            <person name="Sockett R.E."/>
            <person name="Bentley S.D."/>
            <person name="Parkhill J."/>
            <person name="Williams H.N."/>
            <person name="Stine O.C."/>
        </authorList>
    </citation>
    <scope>NUCLEOTIDE SEQUENCE [LARGE SCALE GENOMIC DNA]</scope>
    <source>
        <strain evidence="3">ATCC BAA-682 / DSM 15412 / SJ</strain>
    </source>
</reference>
<dbReference type="InterPro" id="IPR000086">
    <property type="entry name" value="NUDIX_hydrolase_dom"/>
</dbReference>
<dbReference type="AlphaFoldDB" id="E1X2Y0"/>
<dbReference type="PATRIC" id="fig|862908.3.peg.1896"/>
<dbReference type="InterPro" id="IPR015797">
    <property type="entry name" value="NUDIX_hydrolase-like_dom_sf"/>
</dbReference>
<protein>
    <submittedName>
        <fullName evidence="2">Beta-lactamase family protein</fullName>
    </submittedName>
</protein>
<proteinExistence type="predicted"/>
<dbReference type="STRING" id="862908.BMS_1997"/>
<dbReference type="Pfam" id="PF00753">
    <property type="entry name" value="Lactamase_B"/>
    <property type="match status" value="1"/>
</dbReference>
<dbReference type="HOGENOM" id="CLU_536191_0_0_7"/>
<dbReference type="OrthoDB" id="9788263at2"/>
<dbReference type="InterPro" id="IPR036388">
    <property type="entry name" value="WH-like_DNA-bd_sf"/>
</dbReference>
<dbReference type="Pfam" id="PF17778">
    <property type="entry name" value="WHD_BLACT"/>
    <property type="match status" value="1"/>
</dbReference>
<evidence type="ECO:0000259" key="1">
    <source>
        <dbReference type="PROSITE" id="PS51462"/>
    </source>
</evidence>
<dbReference type="Gene3D" id="3.60.15.10">
    <property type="entry name" value="Ribonuclease Z/Hydroxyacylglutathione hydrolase-like"/>
    <property type="match status" value="1"/>
</dbReference>
<dbReference type="RefSeq" id="WP_014244589.1">
    <property type="nucleotide sequence ID" value="NC_016620.1"/>
</dbReference>
<dbReference type="eggNOG" id="COG0494">
    <property type="taxonomic scope" value="Bacteria"/>
</dbReference>
<evidence type="ECO:0000313" key="2">
    <source>
        <dbReference type="EMBL" id="CBW26810.1"/>
    </source>
</evidence>
<gene>
    <name evidence="2" type="ordered locus">BMS_1997</name>
</gene>
<keyword evidence="3" id="KW-1185">Reference proteome</keyword>
<dbReference type="PROSITE" id="PS51462">
    <property type="entry name" value="NUDIX"/>
    <property type="match status" value="1"/>
</dbReference>
<dbReference type="SUPFAM" id="SSF55811">
    <property type="entry name" value="Nudix"/>
    <property type="match status" value="1"/>
</dbReference>
<sequence length="439" mass="50119">MRDSVSVIFTFEDKVFSIQRQNYLKAFPGYTAFPGGKVDKEDRENSSIIPELFNALSKELYFALRREIVEELNFDLEKSLEKILSIKEVGVAITPEFNPYRFKTHFIRIELSEEVEFEVDAGEAKCSSWTKALDILNSYKRAEILAVPPTVKLFQNLARDINFSEVLDLSLDHNPAKEVPMIESIYGVKQFLPLSHTFPPANRTNCFLIGDEHSVLIDPSPRDREELAKLINHLSKFSVDELFITHHHPDHHEFATEIATHFNVTIGLSRDTLERIRNKHGEDYFKDVEIKIYKEGDLLTQSCGSEVYIYEVPGHDEGQLALAPKTLNWFLVGDLIQTVGTVVIGAPEGDMAKYYDSLNRVIDLDPKFIIPSHGIAIGGVHKLSKTLAHRQMREKEIAELKSLGKTNQEILEIVYEGLDVRLHKYAMKTIEAHLKKLKL</sequence>
<dbReference type="InterPro" id="IPR041516">
    <property type="entry name" value="LACTB2_WH"/>
</dbReference>
<dbReference type="EMBL" id="FQ312005">
    <property type="protein sequence ID" value="CBW26810.1"/>
    <property type="molecule type" value="Genomic_DNA"/>
</dbReference>
<evidence type="ECO:0000313" key="3">
    <source>
        <dbReference type="Proteomes" id="UP000008963"/>
    </source>
</evidence>
<dbReference type="InterPro" id="IPR050662">
    <property type="entry name" value="Sec-metab_biosynth-thioest"/>
</dbReference>
<dbReference type="eggNOG" id="COG0491">
    <property type="taxonomic scope" value="Bacteria"/>
</dbReference>
<dbReference type="KEGG" id="bmx:BMS_1997"/>
<dbReference type="PANTHER" id="PTHR23131:SF0">
    <property type="entry name" value="ENDORIBONUCLEASE LACTB2"/>
    <property type="match status" value="1"/>
</dbReference>